<reference evidence="1 2" key="1">
    <citation type="submission" date="2014-02" db="EMBL/GenBank/DDBJ databases">
        <title>Transposable element dynamics among asymbiotic and ectomycorrhizal Amanita fungi.</title>
        <authorList>
            <consortium name="DOE Joint Genome Institute"/>
            <person name="Hess J."/>
            <person name="Skrede I."/>
            <person name="Wolfe B."/>
            <person name="LaButti K."/>
            <person name="Ohm R.A."/>
            <person name="Grigoriev I.V."/>
            <person name="Pringle A."/>
        </authorList>
    </citation>
    <scope>NUCLEOTIDE SEQUENCE [LARGE SCALE GENOMIC DNA]</scope>
    <source>
        <strain evidence="1 2">SKay4041</strain>
    </source>
</reference>
<keyword evidence="2" id="KW-1185">Reference proteome</keyword>
<gene>
    <name evidence="1" type="ORF">AMATHDRAFT_63167</name>
</gene>
<organism evidence="1 2">
    <name type="scientific">Amanita thiersii Skay4041</name>
    <dbReference type="NCBI Taxonomy" id="703135"/>
    <lineage>
        <taxon>Eukaryota</taxon>
        <taxon>Fungi</taxon>
        <taxon>Dikarya</taxon>
        <taxon>Basidiomycota</taxon>
        <taxon>Agaricomycotina</taxon>
        <taxon>Agaricomycetes</taxon>
        <taxon>Agaricomycetidae</taxon>
        <taxon>Agaricales</taxon>
        <taxon>Pluteineae</taxon>
        <taxon>Amanitaceae</taxon>
        <taxon>Amanita</taxon>
    </lineage>
</organism>
<dbReference type="Proteomes" id="UP000242287">
    <property type="component" value="Unassembled WGS sequence"/>
</dbReference>
<sequence>MELCNRKWLIDNVYHWKNNIMTPSLMLKTKGANSTSGFSTFWNRGNVCSRAPSPHLIGWMGTGFILTFQPF</sequence>
<protein>
    <submittedName>
        <fullName evidence="1">Uncharacterized protein</fullName>
    </submittedName>
</protein>
<dbReference type="AlphaFoldDB" id="A0A2A9NNZ1"/>
<evidence type="ECO:0000313" key="2">
    <source>
        <dbReference type="Proteomes" id="UP000242287"/>
    </source>
</evidence>
<dbReference type="EMBL" id="KZ302028">
    <property type="protein sequence ID" value="PFH49466.1"/>
    <property type="molecule type" value="Genomic_DNA"/>
</dbReference>
<evidence type="ECO:0000313" key="1">
    <source>
        <dbReference type="EMBL" id="PFH49466.1"/>
    </source>
</evidence>
<name>A0A2A9NNZ1_9AGAR</name>
<proteinExistence type="predicted"/>
<accession>A0A2A9NNZ1</accession>